<dbReference type="AlphaFoldDB" id="A0AA36FKN6"/>
<evidence type="ECO:0000313" key="4">
    <source>
        <dbReference type="Proteomes" id="UP001162480"/>
    </source>
</evidence>
<keyword evidence="4" id="KW-1185">Reference proteome</keyword>
<feature type="region of interest" description="Disordered" evidence="1">
    <location>
        <begin position="47"/>
        <end position="100"/>
    </location>
</feature>
<dbReference type="EMBL" id="OX597841">
    <property type="protein sequence ID" value="CAI9742550.1"/>
    <property type="molecule type" value="Genomic_DNA"/>
</dbReference>
<keyword evidence="2" id="KW-0472">Membrane</keyword>
<feature type="transmembrane region" description="Helical" evidence="2">
    <location>
        <begin position="110"/>
        <end position="130"/>
    </location>
</feature>
<keyword evidence="2" id="KW-1133">Transmembrane helix</keyword>
<sequence length="138" mass="15847">MSGGIQLDELRRTGAVAPGTSTAVSWIYDKDDTASWTHRGRFTMEDDTGNTLRKLSPQKRALMDSTTERDEGVDNQKCGYERDDGSRREMSEKQASSQSSKFLVLMLQKILSWFLELLFLDVNILLSFIMTNKYFQKY</sequence>
<feature type="compositionally biased region" description="Basic and acidic residues" evidence="1">
    <location>
        <begin position="66"/>
        <end position="92"/>
    </location>
</feature>
<proteinExistence type="predicted"/>
<evidence type="ECO:0000256" key="1">
    <source>
        <dbReference type="SAM" id="MobiDB-lite"/>
    </source>
</evidence>
<dbReference type="Proteomes" id="UP001162480">
    <property type="component" value="Chromosome 28"/>
</dbReference>
<evidence type="ECO:0000256" key="2">
    <source>
        <dbReference type="SAM" id="Phobius"/>
    </source>
</evidence>
<organism evidence="3 4">
    <name type="scientific">Octopus vulgaris</name>
    <name type="common">Common octopus</name>
    <dbReference type="NCBI Taxonomy" id="6645"/>
    <lineage>
        <taxon>Eukaryota</taxon>
        <taxon>Metazoa</taxon>
        <taxon>Spiralia</taxon>
        <taxon>Lophotrochozoa</taxon>
        <taxon>Mollusca</taxon>
        <taxon>Cephalopoda</taxon>
        <taxon>Coleoidea</taxon>
        <taxon>Octopodiformes</taxon>
        <taxon>Octopoda</taxon>
        <taxon>Incirrata</taxon>
        <taxon>Octopodidae</taxon>
        <taxon>Octopus</taxon>
    </lineage>
</organism>
<protein>
    <submittedName>
        <fullName evidence="3">Uncharacterized protein</fullName>
    </submittedName>
</protein>
<keyword evidence="2" id="KW-0812">Transmembrane</keyword>
<evidence type="ECO:0000313" key="3">
    <source>
        <dbReference type="EMBL" id="CAI9742550.1"/>
    </source>
</evidence>
<reference evidence="3" key="1">
    <citation type="submission" date="2023-08" db="EMBL/GenBank/DDBJ databases">
        <authorList>
            <person name="Alioto T."/>
            <person name="Alioto T."/>
            <person name="Gomez Garrido J."/>
        </authorList>
    </citation>
    <scope>NUCLEOTIDE SEQUENCE</scope>
</reference>
<gene>
    <name evidence="3" type="ORF">OCTVUL_1B009910</name>
</gene>
<accession>A0AA36FKN6</accession>
<name>A0AA36FKN6_OCTVU</name>